<accession>A0A974CBE9</accession>
<dbReference type="Gene3D" id="3.30.200.20">
    <property type="entry name" value="Phosphorylase Kinase, domain 1"/>
    <property type="match status" value="1"/>
</dbReference>
<evidence type="ECO:0008006" key="3">
    <source>
        <dbReference type="Google" id="ProtNLM"/>
    </source>
</evidence>
<evidence type="ECO:0000313" key="2">
    <source>
        <dbReference type="Proteomes" id="UP000694892"/>
    </source>
</evidence>
<reference evidence="2" key="1">
    <citation type="journal article" date="2016" name="Nature">
        <title>Genome evolution in the allotetraploid frog Xenopus laevis.</title>
        <authorList>
            <person name="Session A.M."/>
            <person name="Uno Y."/>
            <person name="Kwon T."/>
            <person name="Chapman J.A."/>
            <person name="Toyoda A."/>
            <person name="Takahashi S."/>
            <person name="Fukui A."/>
            <person name="Hikosaka A."/>
            <person name="Suzuki A."/>
            <person name="Kondo M."/>
            <person name="van Heeringen S.J."/>
            <person name="Quigley I."/>
            <person name="Heinz S."/>
            <person name="Ogino H."/>
            <person name="Ochi H."/>
            <person name="Hellsten U."/>
            <person name="Lyons J.B."/>
            <person name="Simakov O."/>
            <person name="Putnam N."/>
            <person name="Stites J."/>
            <person name="Kuroki Y."/>
            <person name="Tanaka T."/>
            <person name="Michiue T."/>
            <person name="Watanabe M."/>
            <person name="Bogdanovic O."/>
            <person name="Lister R."/>
            <person name="Georgiou G."/>
            <person name="Paranjpe S.S."/>
            <person name="van Kruijsbergen I."/>
            <person name="Shu S."/>
            <person name="Carlson J."/>
            <person name="Kinoshita T."/>
            <person name="Ohta Y."/>
            <person name="Mawaribuchi S."/>
            <person name="Jenkins J."/>
            <person name="Grimwood J."/>
            <person name="Schmutz J."/>
            <person name="Mitros T."/>
            <person name="Mozaffari S.V."/>
            <person name="Suzuki Y."/>
            <person name="Haramoto Y."/>
            <person name="Yamamoto T.S."/>
            <person name="Takagi C."/>
            <person name="Heald R."/>
            <person name="Miller K."/>
            <person name="Haudenschild C."/>
            <person name="Kitzman J."/>
            <person name="Nakayama T."/>
            <person name="Izutsu Y."/>
            <person name="Robert J."/>
            <person name="Fortriede J."/>
            <person name="Burns K."/>
            <person name="Lotay V."/>
            <person name="Karimi K."/>
            <person name="Yasuoka Y."/>
            <person name="Dichmann D.S."/>
            <person name="Flajnik M.F."/>
            <person name="Houston D.W."/>
            <person name="Shendure J."/>
            <person name="DuPasquier L."/>
            <person name="Vize P.D."/>
            <person name="Zorn A.M."/>
            <person name="Ito M."/>
            <person name="Marcotte E.M."/>
            <person name="Wallingford J.B."/>
            <person name="Ito Y."/>
            <person name="Asashima M."/>
            <person name="Ueno N."/>
            <person name="Matsuda Y."/>
            <person name="Veenstra G.J."/>
            <person name="Fujiyama A."/>
            <person name="Harland R.M."/>
            <person name="Taira M."/>
            <person name="Rokhsar D.S."/>
        </authorList>
    </citation>
    <scope>NUCLEOTIDE SEQUENCE [LARGE SCALE GENOMIC DNA]</scope>
    <source>
        <strain evidence="2">J</strain>
    </source>
</reference>
<gene>
    <name evidence="1" type="ORF">XELAEV_180369442mg</name>
</gene>
<dbReference type="EMBL" id="CM004479">
    <property type="protein sequence ID" value="OCT70018.1"/>
    <property type="molecule type" value="Genomic_DNA"/>
</dbReference>
<feature type="non-terminal residue" evidence="1">
    <location>
        <position position="1"/>
    </location>
</feature>
<evidence type="ECO:0000313" key="1">
    <source>
        <dbReference type="EMBL" id="OCT70018.1"/>
    </source>
</evidence>
<protein>
    <recommendedName>
        <fullName evidence="3">Protein kinase domain-containing protein</fullName>
    </recommendedName>
</protein>
<name>A0A974CBE9_XENLA</name>
<dbReference type="AlphaFoldDB" id="A0A974CBE9"/>
<dbReference type="Proteomes" id="UP000694892">
    <property type="component" value="Chromosome 7S"/>
</dbReference>
<sequence length="54" mass="6055">MLASLGDRRPYVAVKSVRKQEAPNYSNILSESQVLNIARHSPFLCQGYAAFQTQ</sequence>
<organism evidence="1 2">
    <name type="scientific">Xenopus laevis</name>
    <name type="common">African clawed frog</name>
    <dbReference type="NCBI Taxonomy" id="8355"/>
    <lineage>
        <taxon>Eukaryota</taxon>
        <taxon>Metazoa</taxon>
        <taxon>Chordata</taxon>
        <taxon>Craniata</taxon>
        <taxon>Vertebrata</taxon>
        <taxon>Euteleostomi</taxon>
        <taxon>Amphibia</taxon>
        <taxon>Batrachia</taxon>
        <taxon>Anura</taxon>
        <taxon>Pipoidea</taxon>
        <taxon>Pipidae</taxon>
        <taxon>Xenopodinae</taxon>
        <taxon>Xenopus</taxon>
        <taxon>Xenopus</taxon>
    </lineage>
</organism>
<feature type="non-terminal residue" evidence="1">
    <location>
        <position position="54"/>
    </location>
</feature>
<proteinExistence type="predicted"/>